<dbReference type="Proteomes" id="UP000321484">
    <property type="component" value="Unassembled WGS sequence"/>
</dbReference>
<evidence type="ECO:0000256" key="7">
    <source>
        <dbReference type="RuleBase" id="RU363032"/>
    </source>
</evidence>
<dbReference type="OrthoDB" id="4926350at2"/>
<dbReference type="Pfam" id="PF00528">
    <property type="entry name" value="BPD_transp_1"/>
    <property type="match status" value="1"/>
</dbReference>
<feature type="transmembrane region" description="Helical" evidence="7">
    <location>
        <begin position="156"/>
        <end position="178"/>
    </location>
</feature>
<protein>
    <recommendedName>
        <fullName evidence="8">ABC transmembrane type-1 domain-containing protein</fullName>
    </recommendedName>
</protein>
<comment type="similarity">
    <text evidence="7">Belongs to the binding-protein-dependent transport system permease family.</text>
</comment>
<evidence type="ECO:0000256" key="6">
    <source>
        <dbReference type="ARBA" id="ARBA00023136"/>
    </source>
</evidence>
<reference evidence="9 10" key="1">
    <citation type="submission" date="2019-07" db="EMBL/GenBank/DDBJ databases">
        <title>Whole genome shotgun sequence of Actinotalea fermentans NBRC 105374.</title>
        <authorList>
            <person name="Hosoyama A."/>
            <person name="Uohara A."/>
            <person name="Ohji S."/>
            <person name="Ichikawa N."/>
        </authorList>
    </citation>
    <scope>NUCLEOTIDE SEQUENCE [LARGE SCALE GENOMIC DNA]</scope>
    <source>
        <strain evidence="9 10">NBRC 105374</strain>
    </source>
</reference>
<accession>A0A511YXF3</accession>
<evidence type="ECO:0000256" key="2">
    <source>
        <dbReference type="ARBA" id="ARBA00022448"/>
    </source>
</evidence>
<feature type="transmembrane region" description="Helical" evidence="7">
    <location>
        <begin position="32"/>
        <end position="53"/>
    </location>
</feature>
<dbReference type="PANTHER" id="PTHR30151">
    <property type="entry name" value="ALKANE SULFONATE ABC TRANSPORTER-RELATED, MEMBRANE SUBUNIT"/>
    <property type="match status" value="1"/>
</dbReference>
<evidence type="ECO:0000259" key="8">
    <source>
        <dbReference type="PROSITE" id="PS50928"/>
    </source>
</evidence>
<dbReference type="Gene3D" id="1.10.3720.10">
    <property type="entry name" value="MetI-like"/>
    <property type="match status" value="1"/>
</dbReference>
<organism evidence="9 10">
    <name type="scientific">Actinotalea fermentans</name>
    <dbReference type="NCBI Taxonomy" id="43671"/>
    <lineage>
        <taxon>Bacteria</taxon>
        <taxon>Bacillati</taxon>
        <taxon>Actinomycetota</taxon>
        <taxon>Actinomycetes</taxon>
        <taxon>Micrococcales</taxon>
        <taxon>Cellulomonadaceae</taxon>
        <taxon>Actinotalea</taxon>
    </lineage>
</organism>
<dbReference type="EMBL" id="BJYK01000004">
    <property type="protein sequence ID" value="GEN79871.1"/>
    <property type="molecule type" value="Genomic_DNA"/>
</dbReference>
<dbReference type="RefSeq" id="WP_146819413.1">
    <property type="nucleotide sequence ID" value="NZ_BJYK01000004.1"/>
</dbReference>
<dbReference type="CDD" id="cd06261">
    <property type="entry name" value="TM_PBP2"/>
    <property type="match status" value="1"/>
</dbReference>
<feature type="transmembrane region" description="Helical" evidence="7">
    <location>
        <begin position="210"/>
        <end position="235"/>
    </location>
</feature>
<dbReference type="GO" id="GO:0055085">
    <property type="term" value="P:transmembrane transport"/>
    <property type="evidence" value="ECO:0007669"/>
    <property type="project" value="InterPro"/>
</dbReference>
<proteinExistence type="inferred from homology"/>
<keyword evidence="5 7" id="KW-1133">Transmembrane helix</keyword>
<dbReference type="GO" id="GO:0005886">
    <property type="term" value="C:plasma membrane"/>
    <property type="evidence" value="ECO:0007669"/>
    <property type="project" value="UniProtKB-SubCell"/>
</dbReference>
<dbReference type="PROSITE" id="PS50928">
    <property type="entry name" value="ABC_TM1"/>
    <property type="match status" value="1"/>
</dbReference>
<comment type="caution">
    <text evidence="9">The sequence shown here is derived from an EMBL/GenBank/DDBJ whole genome shotgun (WGS) entry which is preliminary data.</text>
</comment>
<gene>
    <name evidence="9" type="ORF">AFE02nite_16050</name>
</gene>
<keyword evidence="3" id="KW-1003">Cell membrane</keyword>
<feature type="transmembrane region" description="Helical" evidence="7">
    <location>
        <begin position="255"/>
        <end position="275"/>
    </location>
</feature>
<sequence length="291" mass="30156">MTAAQVVGARPAVASPAWGSGWVRVRRVAARWGVAAVMGVAFVVGLCLLWELAKLVTGTDDSLMPHSWAVFAQLGEPAGPDGTWLTYIAENWVVTLRNAVAGFLAGSLLGVALGVWIASNRVVGAALLPITALMQTIPIVAIAPAMVLFLGTGWEIKAAIAAFLTFFPVTVATAKGIASTSAESLELMRVCAASRWQTLVKVRLPSALPLIFVGLETAAGVAVIGAIVAELPFGATEGLGMVILTSWQYYTIQPTSLYLAAIASCALGAFVVFAVRAIRTLVPAAADPKGA</sequence>
<keyword evidence="2 7" id="KW-0813">Transport</keyword>
<dbReference type="SUPFAM" id="SSF161098">
    <property type="entry name" value="MetI-like"/>
    <property type="match status" value="1"/>
</dbReference>
<keyword evidence="4 7" id="KW-0812">Transmembrane</keyword>
<evidence type="ECO:0000256" key="4">
    <source>
        <dbReference type="ARBA" id="ARBA00022692"/>
    </source>
</evidence>
<feature type="domain" description="ABC transmembrane type-1" evidence="8">
    <location>
        <begin position="92"/>
        <end position="279"/>
    </location>
</feature>
<evidence type="ECO:0000256" key="3">
    <source>
        <dbReference type="ARBA" id="ARBA00022475"/>
    </source>
</evidence>
<evidence type="ECO:0000313" key="9">
    <source>
        <dbReference type="EMBL" id="GEN79871.1"/>
    </source>
</evidence>
<keyword evidence="6 7" id="KW-0472">Membrane</keyword>
<feature type="transmembrane region" description="Helical" evidence="7">
    <location>
        <begin position="125"/>
        <end position="150"/>
    </location>
</feature>
<evidence type="ECO:0000313" key="10">
    <source>
        <dbReference type="Proteomes" id="UP000321484"/>
    </source>
</evidence>
<evidence type="ECO:0000256" key="1">
    <source>
        <dbReference type="ARBA" id="ARBA00004651"/>
    </source>
</evidence>
<name>A0A511YXF3_9CELL</name>
<dbReference type="AlphaFoldDB" id="A0A511YXF3"/>
<comment type="subcellular location">
    <subcellularLocation>
        <location evidence="1 7">Cell membrane</location>
        <topology evidence="1 7">Multi-pass membrane protein</topology>
    </subcellularLocation>
</comment>
<dbReference type="PANTHER" id="PTHR30151:SF0">
    <property type="entry name" value="ABC TRANSPORTER PERMEASE PROTEIN MJ0413-RELATED"/>
    <property type="match status" value="1"/>
</dbReference>
<dbReference type="InterPro" id="IPR035906">
    <property type="entry name" value="MetI-like_sf"/>
</dbReference>
<feature type="transmembrane region" description="Helical" evidence="7">
    <location>
        <begin position="99"/>
        <end position="118"/>
    </location>
</feature>
<evidence type="ECO:0000256" key="5">
    <source>
        <dbReference type="ARBA" id="ARBA00022989"/>
    </source>
</evidence>
<keyword evidence="10" id="KW-1185">Reference proteome</keyword>
<dbReference type="InterPro" id="IPR000515">
    <property type="entry name" value="MetI-like"/>
</dbReference>